<dbReference type="EMBL" id="CAJVCH010533189">
    <property type="protein sequence ID" value="CAG7824531.1"/>
    <property type="molecule type" value="Genomic_DNA"/>
</dbReference>
<keyword evidence="2" id="KW-1185">Reference proteome</keyword>
<proteinExistence type="predicted"/>
<accession>A0A8J2PR66</accession>
<evidence type="ECO:0000313" key="1">
    <source>
        <dbReference type="EMBL" id="CAG7824531.1"/>
    </source>
</evidence>
<name>A0A8J2PR66_9HEXA</name>
<gene>
    <name evidence="1" type="ORF">AFUS01_LOCUS34682</name>
</gene>
<sequence length="21" mass="2446">FRTVRETRGFGFKSGSCRVRV</sequence>
<evidence type="ECO:0000313" key="2">
    <source>
        <dbReference type="Proteomes" id="UP000708208"/>
    </source>
</evidence>
<organism evidence="1 2">
    <name type="scientific">Allacma fusca</name>
    <dbReference type="NCBI Taxonomy" id="39272"/>
    <lineage>
        <taxon>Eukaryota</taxon>
        <taxon>Metazoa</taxon>
        <taxon>Ecdysozoa</taxon>
        <taxon>Arthropoda</taxon>
        <taxon>Hexapoda</taxon>
        <taxon>Collembola</taxon>
        <taxon>Symphypleona</taxon>
        <taxon>Sminthuridae</taxon>
        <taxon>Allacma</taxon>
    </lineage>
</organism>
<protein>
    <submittedName>
        <fullName evidence="1">Uncharacterized protein</fullName>
    </submittedName>
</protein>
<comment type="caution">
    <text evidence="1">The sequence shown here is derived from an EMBL/GenBank/DDBJ whole genome shotgun (WGS) entry which is preliminary data.</text>
</comment>
<feature type="non-terminal residue" evidence="1">
    <location>
        <position position="1"/>
    </location>
</feature>
<dbReference type="AlphaFoldDB" id="A0A8J2PR66"/>
<reference evidence="1" key="1">
    <citation type="submission" date="2021-06" db="EMBL/GenBank/DDBJ databases">
        <authorList>
            <person name="Hodson N. C."/>
            <person name="Mongue J. A."/>
            <person name="Jaron S. K."/>
        </authorList>
    </citation>
    <scope>NUCLEOTIDE SEQUENCE</scope>
</reference>
<dbReference type="Proteomes" id="UP000708208">
    <property type="component" value="Unassembled WGS sequence"/>
</dbReference>